<dbReference type="InterPro" id="IPR029058">
    <property type="entry name" value="AB_hydrolase_fold"/>
</dbReference>
<dbReference type="EMBL" id="JAQQWL010000006">
    <property type="protein sequence ID" value="KAK8068772.1"/>
    <property type="molecule type" value="Genomic_DNA"/>
</dbReference>
<dbReference type="Gene3D" id="3.40.50.1820">
    <property type="entry name" value="alpha/beta hydrolase"/>
    <property type="match status" value="1"/>
</dbReference>
<accession>A0ABR1VC50</accession>
<proteinExistence type="predicted"/>
<organism evidence="1 2">
    <name type="scientific">Apiospora phragmitis</name>
    <dbReference type="NCBI Taxonomy" id="2905665"/>
    <lineage>
        <taxon>Eukaryota</taxon>
        <taxon>Fungi</taxon>
        <taxon>Dikarya</taxon>
        <taxon>Ascomycota</taxon>
        <taxon>Pezizomycotina</taxon>
        <taxon>Sordariomycetes</taxon>
        <taxon>Xylariomycetidae</taxon>
        <taxon>Amphisphaeriales</taxon>
        <taxon>Apiosporaceae</taxon>
        <taxon>Apiospora</taxon>
    </lineage>
</organism>
<dbReference type="Proteomes" id="UP001480595">
    <property type="component" value="Unassembled WGS sequence"/>
</dbReference>
<reference evidence="1 2" key="1">
    <citation type="submission" date="2023-01" db="EMBL/GenBank/DDBJ databases">
        <title>Analysis of 21 Apiospora genomes using comparative genomics revels a genus with tremendous synthesis potential of carbohydrate active enzymes and secondary metabolites.</title>
        <authorList>
            <person name="Sorensen T."/>
        </authorList>
    </citation>
    <scope>NUCLEOTIDE SEQUENCE [LARGE SCALE GENOMIC DNA]</scope>
    <source>
        <strain evidence="1 2">CBS 135458</strain>
    </source>
</reference>
<sequence>MLRVEGNRNYHNDYMDPTFVAWGARRFVTDDPAASPYLNALEAPFWSPCPAWVYWGGCEVFSDDATAFVRMM</sequence>
<gene>
    <name evidence="1" type="ORF">PG994_005388</name>
</gene>
<protein>
    <submittedName>
        <fullName evidence="1">Uncharacterized protein</fullName>
    </submittedName>
</protein>
<evidence type="ECO:0000313" key="1">
    <source>
        <dbReference type="EMBL" id="KAK8068772.1"/>
    </source>
</evidence>
<keyword evidence="2" id="KW-1185">Reference proteome</keyword>
<evidence type="ECO:0000313" key="2">
    <source>
        <dbReference type="Proteomes" id="UP001480595"/>
    </source>
</evidence>
<dbReference type="RefSeq" id="XP_066716066.1">
    <property type="nucleotide sequence ID" value="XM_066856797.1"/>
</dbReference>
<dbReference type="GeneID" id="92089860"/>
<name>A0ABR1VC50_9PEZI</name>
<comment type="caution">
    <text evidence="1">The sequence shown here is derived from an EMBL/GenBank/DDBJ whole genome shotgun (WGS) entry which is preliminary data.</text>
</comment>